<sequence length="99" mass="11545">LKFESGLWVWALGSDSKPHQEHDPGITGRKLKSQGLGIWIIPRQWRHFCRKMPKFRIGKWSAHHGRFIFEIEIQIFKTLPLFGGGKCRRFYVVAALSLI</sequence>
<organism evidence="1 2">
    <name type="scientific">Romanomermis culicivorax</name>
    <name type="common">Nematode worm</name>
    <dbReference type="NCBI Taxonomy" id="13658"/>
    <lineage>
        <taxon>Eukaryota</taxon>
        <taxon>Metazoa</taxon>
        <taxon>Ecdysozoa</taxon>
        <taxon>Nematoda</taxon>
        <taxon>Enoplea</taxon>
        <taxon>Dorylaimia</taxon>
        <taxon>Mermithida</taxon>
        <taxon>Mermithoidea</taxon>
        <taxon>Mermithidae</taxon>
        <taxon>Romanomermis</taxon>
    </lineage>
</organism>
<evidence type="ECO:0000313" key="1">
    <source>
        <dbReference type="Proteomes" id="UP000887565"/>
    </source>
</evidence>
<name>A0A915KFL9_ROMCU</name>
<dbReference type="Proteomes" id="UP000887565">
    <property type="component" value="Unplaced"/>
</dbReference>
<proteinExistence type="predicted"/>
<protein>
    <submittedName>
        <fullName evidence="2">Uncharacterized protein</fullName>
    </submittedName>
</protein>
<accession>A0A915KFL9</accession>
<keyword evidence="1" id="KW-1185">Reference proteome</keyword>
<evidence type="ECO:0000313" key="2">
    <source>
        <dbReference type="WBParaSite" id="nRc.2.0.1.t36786-RA"/>
    </source>
</evidence>
<dbReference type="AlphaFoldDB" id="A0A915KFL9"/>
<reference evidence="2" key="1">
    <citation type="submission" date="2022-11" db="UniProtKB">
        <authorList>
            <consortium name="WormBaseParasite"/>
        </authorList>
    </citation>
    <scope>IDENTIFICATION</scope>
</reference>
<dbReference type="WBParaSite" id="nRc.2.0.1.t36786-RA">
    <property type="protein sequence ID" value="nRc.2.0.1.t36786-RA"/>
    <property type="gene ID" value="nRc.2.0.1.g36786"/>
</dbReference>